<dbReference type="Proteomes" id="UP000186323">
    <property type="component" value="Chromosome I"/>
</dbReference>
<dbReference type="OrthoDB" id="5471998at2"/>
<name>A0A1K1LH05_9BACT</name>
<evidence type="ECO:0000313" key="2">
    <source>
        <dbReference type="Proteomes" id="UP000186323"/>
    </source>
</evidence>
<dbReference type="KEGG" id="dpg:DESPIGER_2175"/>
<dbReference type="AlphaFoldDB" id="A0A1K1LH05"/>
<sequence length="261" mass="27917">MGKALQIRQEAADSPRGLTARRWPALLALARKAAGPYGEDVAAWLAVPGAPAEPCLLELARCLSRLAMRNVDDLAPLTLDSLRPLCDLTRRCEDALGSWQAEDAAAGLQALAALLDTLEATLTQSAIRPPLTAPVARITTVDVTWNPGLLEKCWPGLSLLAFGHAGVGTAGVRDLLDRLERGMAEDRWPGQQAPFKRALADALAQRGALDAALRANDPRAAHRASEALEDALTEMEDSLLAAGSGPKRKKPSLFRRLFGLR</sequence>
<keyword evidence="2" id="KW-1185">Reference proteome</keyword>
<accession>A0A1K1LH05</accession>
<dbReference type="RefSeq" id="WP_072336470.1">
    <property type="nucleotide sequence ID" value="NZ_LT630450.1"/>
</dbReference>
<evidence type="ECO:0000313" key="1">
    <source>
        <dbReference type="EMBL" id="SFV73997.1"/>
    </source>
</evidence>
<organism evidence="1 2">
    <name type="scientific">Desulfovibrio piger</name>
    <dbReference type="NCBI Taxonomy" id="901"/>
    <lineage>
        <taxon>Bacteria</taxon>
        <taxon>Pseudomonadati</taxon>
        <taxon>Thermodesulfobacteriota</taxon>
        <taxon>Desulfovibrionia</taxon>
        <taxon>Desulfovibrionales</taxon>
        <taxon>Desulfovibrionaceae</taxon>
        <taxon>Desulfovibrio</taxon>
    </lineage>
</organism>
<reference evidence="2" key="1">
    <citation type="submission" date="2016-10" db="EMBL/GenBank/DDBJ databases">
        <authorList>
            <person name="Wegmann U."/>
        </authorList>
    </citation>
    <scope>NUCLEOTIDE SEQUENCE [LARGE SCALE GENOMIC DNA]</scope>
</reference>
<dbReference type="EMBL" id="LT630450">
    <property type="protein sequence ID" value="SFV73997.1"/>
    <property type="molecule type" value="Genomic_DNA"/>
</dbReference>
<gene>
    <name evidence="1" type="ORF">DESPIGER_2175</name>
</gene>
<proteinExistence type="predicted"/>
<protein>
    <submittedName>
        <fullName evidence="1">Uncharacterized protein</fullName>
    </submittedName>
</protein>